<protein>
    <submittedName>
        <fullName evidence="1">Uncharacterized protein</fullName>
    </submittedName>
</protein>
<geneLocation type="plasmid" evidence="1">
    <name>pB25</name>
</geneLocation>
<name>A0A1I9WJL1_PSEFR</name>
<evidence type="ECO:0000313" key="1">
    <source>
        <dbReference type="EMBL" id="APA32330.1"/>
    </source>
</evidence>
<accession>A0A1I9WJL1</accession>
<proteinExistence type="predicted"/>
<organism evidence="1">
    <name type="scientific">Pseudomonas fragi</name>
    <dbReference type="NCBI Taxonomy" id="296"/>
    <lineage>
        <taxon>Bacteria</taxon>
        <taxon>Pseudomonadati</taxon>
        <taxon>Pseudomonadota</taxon>
        <taxon>Gammaproteobacteria</taxon>
        <taxon>Pseudomonadales</taxon>
        <taxon>Pseudomonadaceae</taxon>
        <taxon>Pseudomonas</taxon>
    </lineage>
</organism>
<sequence length="114" mass="13528">MFKRPPHLRECWGPFFLGTETNPPLHWYASPPCCGFTRSGPLTRNRKPPPCRYPSRPIMSAVCATCARYPLRLPHWPSASPWTCSRKCWPPRPRCWRRSYWITCRKWLSNRRAV</sequence>
<dbReference type="EMBL" id="KX353851">
    <property type="protein sequence ID" value="APA32330.1"/>
    <property type="molecule type" value="Genomic_DNA"/>
</dbReference>
<reference evidence="1" key="1">
    <citation type="submission" date="2016-06" db="EMBL/GenBank/DDBJ databases">
        <title>Pseudomonas fragi A22, a psychrophilic bacterium making igloo-like cell-wall, a novel to adapt environmental stresses.</title>
        <authorList>
            <person name="Sun Y."/>
            <person name="Zhai R."/>
            <person name="Jiang Y."/>
            <person name="Jiang Y."/>
            <person name="Shao W."/>
        </authorList>
    </citation>
    <scope>NUCLEOTIDE SEQUENCE</scope>
    <source>
        <strain evidence="1">B25</strain>
        <plasmid evidence="1">pB25</plasmid>
    </source>
</reference>
<dbReference type="AlphaFoldDB" id="A0A1I9WJL1"/>
<keyword evidence="1" id="KW-0614">Plasmid</keyword>